<dbReference type="InterPro" id="IPR002123">
    <property type="entry name" value="Plipid/glycerol_acylTrfase"/>
</dbReference>
<comment type="pathway">
    <text evidence="1">Lipid metabolism.</text>
</comment>
<name>A0A371BDV5_9BRAD</name>
<dbReference type="GO" id="GO:0006654">
    <property type="term" value="P:phosphatidic acid biosynthetic process"/>
    <property type="evidence" value="ECO:0007669"/>
    <property type="project" value="TreeGrafter"/>
</dbReference>
<keyword evidence="3 7" id="KW-0808">Transferase</keyword>
<comment type="caution">
    <text evidence="7">The sequence shown here is derived from an EMBL/GenBank/DDBJ whole genome shotgun (WGS) entry which is preliminary data.</text>
</comment>
<evidence type="ECO:0000256" key="4">
    <source>
        <dbReference type="ARBA" id="ARBA00023098"/>
    </source>
</evidence>
<proteinExistence type="predicted"/>
<evidence type="ECO:0000256" key="2">
    <source>
        <dbReference type="ARBA" id="ARBA00022516"/>
    </source>
</evidence>
<reference evidence="8" key="1">
    <citation type="submission" date="2018-08" db="EMBL/GenBank/DDBJ databases">
        <authorList>
            <person name="Kim S.-J."/>
            <person name="Jung G.-Y."/>
        </authorList>
    </citation>
    <scope>NUCLEOTIDE SEQUENCE [LARGE SCALE GENOMIC DNA]</scope>
    <source>
        <strain evidence="8">GY_H</strain>
    </source>
</reference>
<keyword evidence="2" id="KW-0444">Lipid biosynthesis</keyword>
<keyword evidence="5 7" id="KW-0012">Acyltransferase</keyword>
<dbReference type="Pfam" id="PF01553">
    <property type="entry name" value="Acyltransferase"/>
    <property type="match status" value="1"/>
</dbReference>
<evidence type="ECO:0000256" key="1">
    <source>
        <dbReference type="ARBA" id="ARBA00005189"/>
    </source>
</evidence>
<keyword evidence="8" id="KW-1185">Reference proteome</keyword>
<gene>
    <name evidence="7" type="ORF">DXH78_04665</name>
</gene>
<sequence>MTPLVIALQWTIGKLGLPGWGTVASGYYAVLCKLLRFKIRIVGEPIRDRAVLFVSNHVSWADILVIGSIAPIAFVSKAEVGNWPLVGPTARLQRTVFVDRTRRQQTGDAIADMVQRLESDISVVLFAEGTSNDGNRVLPFRSALIGAVREAASRAETGIIIQPMSICYTAIHGIPMGRQHRPLIAWYGDLDFLPHFKAFLRRGVIDVVVSYGEPIAADASTDRKKLARQLEGAVRGLTTSTLLGRPRPLHAGR</sequence>
<dbReference type="Proteomes" id="UP000263993">
    <property type="component" value="Unassembled WGS sequence"/>
</dbReference>
<organism evidence="7 8">
    <name type="scientific">Undibacter mobilis</name>
    <dbReference type="NCBI Taxonomy" id="2292256"/>
    <lineage>
        <taxon>Bacteria</taxon>
        <taxon>Pseudomonadati</taxon>
        <taxon>Pseudomonadota</taxon>
        <taxon>Alphaproteobacteria</taxon>
        <taxon>Hyphomicrobiales</taxon>
        <taxon>Nitrobacteraceae</taxon>
        <taxon>Undibacter</taxon>
    </lineage>
</organism>
<dbReference type="PANTHER" id="PTHR10434">
    <property type="entry name" value="1-ACYL-SN-GLYCEROL-3-PHOSPHATE ACYLTRANSFERASE"/>
    <property type="match status" value="1"/>
</dbReference>
<dbReference type="EMBL" id="QRGO01000001">
    <property type="protein sequence ID" value="RDV05697.1"/>
    <property type="molecule type" value="Genomic_DNA"/>
</dbReference>
<dbReference type="CDD" id="cd07989">
    <property type="entry name" value="LPLAT_AGPAT-like"/>
    <property type="match status" value="1"/>
</dbReference>
<feature type="domain" description="Phospholipid/glycerol acyltransferase" evidence="6">
    <location>
        <begin position="51"/>
        <end position="169"/>
    </location>
</feature>
<accession>A0A371BDV5</accession>
<evidence type="ECO:0000313" key="7">
    <source>
        <dbReference type="EMBL" id="RDV05697.1"/>
    </source>
</evidence>
<dbReference type="GO" id="GO:0003841">
    <property type="term" value="F:1-acylglycerol-3-phosphate O-acyltransferase activity"/>
    <property type="evidence" value="ECO:0007669"/>
    <property type="project" value="TreeGrafter"/>
</dbReference>
<dbReference type="SUPFAM" id="SSF69593">
    <property type="entry name" value="Glycerol-3-phosphate (1)-acyltransferase"/>
    <property type="match status" value="1"/>
</dbReference>
<evidence type="ECO:0000256" key="3">
    <source>
        <dbReference type="ARBA" id="ARBA00022679"/>
    </source>
</evidence>
<dbReference type="PANTHER" id="PTHR10434:SF64">
    <property type="entry name" value="1-ACYL-SN-GLYCEROL-3-PHOSPHATE ACYLTRANSFERASE-RELATED"/>
    <property type="match status" value="1"/>
</dbReference>
<evidence type="ECO:0000259" key="6">
    <source>
        <dbReference type="SMART" id="SM00563"/>
    </source>
</evidence>
<dbReference type="OrthoDB" id="9806880at2"/>
<protein>
    <submittedName>
        <fullName evidence="7">1-acyl-sn-glycerol-3-phosphate acyltransferase</fullName>
    </submittedName>
</protein>
<evidence type="ECO:0000256" key="5">
    <source>
        <dbReference type="ARBA" id="ARBA00023315"/>
    </source>
</evidence>
<dbReference type="SMART" id="SM00563">
    <property type="entry name" value="PlsC"/>
    <property type="match status" value="1"/>
</dbReference>
<keyword evidence="4" id="KW-0443">Lipid metabolism</keyword>
<evidence type="ECO:0000313" key="8">
    <source>
        <dbReference type="Proteomes" id="UP000263993"/>
    </source>
</evidence>
<dbReference type="AlphaFoldDB" id="A0A371BDV5"/>